<accession>A0A176TBR1</accession>
<dbReference type="EMBL" id="LVWE01000037">
    <property type="protein sequence ID" value="OAD44855.1"/>
    <property type="molecule type" value="Genomic_DNA"/>
</dbReference>
<dbReference type="Proteomes" id="UP000076923">
    <property type="component" value="Unassembled WGS sequence"/>
</dbReference>
<protein>
    <submittedName>
        <fullName evidence="1">Uncharacterized protein</fullName>
    </submittedName>
</protein>
<reference evidence="1 2" key="1">
    <citation type="submission" date="2016-02" db="EMBL/GenBank/DDBJ databases">
        <title>Draft genome sequence of Polaribacter atrinae KACC17473.</title>
        <authorList>
            <person name="Shin S.-K."/>
            <person name="Yi H."/>
        </authorList>
    </citation>
    <scope>NUCLEOTIDE SEQUENCE [LARGE SCALE GENOMIC DNA]</scope>
    <source>
        <strain evidence="1 2">KACC 17473</strain>
    </source>
</reference>
<gene>
    <name evidence="1" type="ORF">LPB303_10240</name>
</gene>
<organism evidence="1 2">
    <name type="scientific">Polaribacter atrinae</name>
    <dbReference type="NCBI Taxonomy" id="1333662"/>
    <lineage>
        <taxon>Bacteria</taxon>
        <taxon>Pseudomonadati</taxon>
        <taxon>Bacteroidota</taxon>
        <taxon>Flavobacteriia</taxon>
        <taxon>Flavobacteriales</taxon>
        <taxon>Flavobacteriaceae</taxon>
    </lineage>
</organism>
<dbReference type="Pfam" id="PF03682">
    <property type="entry name" value="UPF0158"/>
    <property type="match status" value="1"/>
</dbReference>
<evidence type="ECO:0000313" key="2">
    <source>
        <dbReference type="Proteomes" id="UP000076923"/>
    </source>
</evidence>
<sequence length="148" mass="17719">MDNSRQNIIKEIAQELDCGNDCYYNPKTNELITIPNFGEMFDEDEFRESFGMELKKVKKNKADFIKIEVLESFESFKIMERFITQIANEQFQAELEIILERKKPFQNFKNTIDNSDYRQNWFDFKQNELEKIVETQLNRGKASAQHRV</sequence>
<evidence type="ECO:0000313" key="1">
    <source>
        <dbReference type="EMBL" id="OAD44855.1"/>
    </source>
</evidence>
<dbReference type="InterPro" id="IPR005361">
    <property type="entry name" value="UPF0158"/>
</dbReference>
<name>A0A176TBR1_9FLAO</name>
<dbReference type="STRING" id="1333662.LPB303_10240"/>
<dbReference type="AlphaFoldDB" id="A0A176TBR1"/>
<keyword evidence="2" id="KW-1185">Reference proteome</keyword>
<dbReference type="RefSeq" id="WP_068449938.1">
    <property type="nucleotide sequence ID" value="NZ_CANKUV010000008.1"/>
</dbReference>
<comment type="caution">
    <text evidence="1">The sequence shown here is derived from an EMBL/GenBank/DDBJ whole genome shotgun (WGS) entry which is preliminary data.</text>
</comment>
<proteinExistence type="predicted"/>
<dbReference type="OrthoDB" id="961309at2"/>